<protein>
    <submittedName>
        <fullName evidence="4">Helix-turn-helix domain-containing protein</fullName>
    </submittedName>
</protein>
<gene>
    <name evidence="4" type="ORF">H8689_03425</name>
</gene>
<keyword evidence="5" id="KW-1185">Reference proteome</keyword>
<comment type="caution">
    <text evidence="4">The sequence shown here is derived from an EMBL/GenBank/DDBJ whole genome shotgun (WGS) entry which is preliminary data.</text>
</comment>
<evidence type="ECO:0000256" key="1">
    <source>
        <dbReference type="ARBA" id="ARBA00038232"/>
    </source>
</evidence>
<evidence type="ECO:0000313" key="5">
    <source>
        <dbReference type="Proteomes" id="UP000601522"/>
    </source>
</evidence>
<dbReference type="InterPro" id="IPR010921">
    <property type="entry name" value="Trp_repressor/repl_initiator"/>
</dbReference>
<comment type="similarity">
    <text evidence="1">Belongs to the IS150/IS1296 orfA family.</text>
</comment>
<dbReference type="InterPro" id="IPR036388">
    <property type="entry name" value="WH-like_DNA-bd_sf"/>
</dbReference>
<dbReference type="InterPro" id="IPR009057">
    <property type="entry name" value="Homeodomain-like_sf"/>
</dbReference>
<dbReference type="Pfam" id="PF01527">
    <property type="entry name" value="HTH_Tnp_1"/>
    <property type="match status" value="1"/>
</dbReference>
<keyword evidence="2" id="KW-0175">Coiled coil</keyword>
<dbReference type="PANTHER" id="PTHR33795:SF1">
    <property type="entry name" value="INSERTION ELEMENT IS150 PROTEIN INSJ"/>
    <property type="match status" value="1"/>
</dbReference>
<accession>A0A926IM38</accession>
<dbReference type="Gene3D" id="1.10.10.10">
    <property type="entry name" value="Winged helix-like DNA-binding domain superfamily/Winged helix DNA-binding domain"/>
    <property type="match status" value="2"/>
</dbReference>
<feature type="domain" description="Insertion element IS150 protein InsJ-like helix-turn-helix" evidence="3">
    <location>
        <begin position="130"/>
        <end position="182"/>
    </location>
</feature>
<dbReference type="SUPFAM" id="SSF48295">
    <property type="entry name" value="TrpR-like"/>
    <property type="match status" value="2"/>
</dbReference>
<dbReference type="GO" id="GO:0004803">
    <property type="term" value="F:transposase activity"/>
    <property type="evidence" value="ECO:0007669"/>
    <property type="project" value="InterPro"/>
</dbReference>
<dbReference type="EMBL" id="JACRTK010000001">
    <property type="protein sequence ID" value="MBC8590191.1"/>
    <property type="molecule type" value="Genomic_DNA"/>
</dbReference>
<evidence type="ECO:0000259" key="3">
    <source>
        <dbReference type="Pfam" id="PF13518"/>
    </source>
</evidence>
<dbReference type="Pfam" id="PF13518">
    <property type="entry name" value="HTH_28"/>
    <property type="match status" value="2"/>
</dbReference>
<dbReference type="Proteomes" id="UP000601522">
    <property type="component" value="Unassembled WGS sequence"/>
</dbReference>
<name>A0A926IM38_9FIRM</name>
<dbReference type="GO" id="GO:0006313">
    <property type="term" value="P:DNA transposition"/>
    <property type="evidence" value="ECO:0007669"/>
    <property type="project" value="InterPro"/>
</dbReference>
<dbReference type="InterPro" id="IPR052057">
    <property type="entry name" value="IS150/IS1296_orfA-like"/>
</dbReference>
<evidence type="ECO:0000256" key="2">
    <source>
        <dbReference type="SAM" id="Coils"/>
    </source>
</evidence>
<dbReference type="AlphaFoldDB" id="A0A926IM38"/>
<evidence type="ECO:0000313" key="4">
    <source>
        <dbReference type="EMBL" id="MBC8590191.1"/>
    </source>
</evidence>
<sequence length="225" mass="26316">MSRSKHDSKVKLIVIERYLDGESVTKLAEEIDVSIDAILDWTNMYETFGIDGLVESKSKTRYSEELKISAVRDHLNGVDSLRNICKKYGIRSHKTLRSWILKYNNNEMLKSCSKGSSKSMKKGRKTTHEERVKIAKHCIENDYNYIDTAGRYTVSYQQVYSWVKKFEDSGEKGLIDRRGKSKEEISLTEEDKLKIKIRKLEKQNRELEVENALLKKLEELKKRSR</sequence>
<dbReference type="PANTHER" id="PTHR33795">
    <property type="entry name" value="INSERTION ELEMENT IS150 PROTEIN INSJ"/>
    <property type="match status" value="1"/>
</dbReference>
<feature type="coiled-coil region" evidence="2">
    <location>
        <begin position="190"/>
        <end position="220"/>
    </location>
</feature>
<proteinExistence type="inferred from homology"/>
<dbReference type="GO" id="GO:0043565">
    <property type="term" value="F:sequence-specific DNA binding"/>
    <property type="evidence" value="ECO:0007669"/>
    <property type="project" value="InterPro"/>
</dbReference>
<feature type="domain" description="Insertion element IS150 protein InsJ-like helix-turn-helix" evidence="3">
    <location>
        <begin position="11"/>
        <end position="54"/>
    </location>
</feature>
<dbReference type="InterPro" id="IPR002514">
    <property type="entry name" value="Transposase_8"/>
</dbReference>
<reference evidence="4 5" key="1">
    <citation type="submission" date="2020-08" db="EMBL/GenBank/DDBJ databases">
        <title>Genome public.</title>
        <authorList>
            <person name="Liu C."/>
            <person name="Sun Q."/>
        </authorList>
    </citation>
    <scope>NUCLEOTIDE SEQUENCE [LARGE SCALE GENOMIC DNA]</scope>
    <source>
        <strain evidence="4 5">NSJ-26</strain>
    </source>
</reference>
<dbReference type="RefSeq" id="WP_249323013.1">
    <property type="nucleotide sequence ID" value="NZ_JACRTK010000001.1"/>
</dbReference>
<dbReference type="InterPro" id="IPR055247">
    <property type="entry name" value="InsJ-like_HTH"/>
</dbReference>
<dbReference type="SUPFAM" id="SSF46689">
    <property type="entry name" value="Homeodomain-like"/>
    <property type="match status" value="1"/>
</dbReference>
<organism evidence="4 5">
    <name type="scientific">Wansuia hejianensis</name>
    <dbReference type="NCBI Taxonomy" id="2763667"/>
    <lineage>
        <taxon>Bacteria</taxon>
        <taxon>Bacillati</taxon>
        <taxon>Bacillota</taxon>
        <taxon>Clostridia</taxon>
        <taxon>Lachnospirales</taxon>
        <taxon>Lachnospiraceae</taxon>
        <taxon>Wansuia</taxon>
    </lineage>
</organism>